<evidence type="ECO:0000313" key="2">
    <source>
        <dbReference type="EMBL" id="SDZ56370.1"/>
    </source>
</evidence>
<keyword evidence="3" id="KW-1185">Reference proteome</keyword>
<sequence>MSRKAYLIIFLFIAIIGISLFVVFNNTKRSENEVVVLTGHSQNGVFYAETTPEDEPNPKDFYKTNIYWDKTEGTIKQIHFYINDEITTELTSPINMNSQDMYETAYMPNPPIEGYKYELYIQWTKDNEVLEERFTLEP</sequence>
<dbReference type="STRING" id="1503961.SAMN05421736_11773"/>
<keyword evidence="1" id="KW-0812">Transmembrane</keyword>
<gene>
    <name evidence="2" type="ORF">SAMN05421736_11773</name>
</gene>
<accession>A0A1H3U1M5</accession>
<reference evidence="3" key="1">
    <citation type="submission" date="2016-10" db="EMBL/GenBank/DDBJ databases">
        <authorList>
            <person name="Varghese N."/>
            <person name="Submissions S."/>
        </authorList>
    </citation>
    <scope>NUCLEOTIDE SEQUENCE [LARGE SCALE GENOMIC DNA]</scope>
    <source>
        <strain evidence="3">SP</strain>
    </source>
</reference>
<evidence type="ECO:0000313" key="3">
    <source>
        <dbReference type="Proteomes" id="UP000198935"/>
    </source>
</evidence>
<dbReference type="AlphaFoldDB" id="A0A1H3U1M5"/>
<proteinExistence type="predicted"/>
<feature type="transmembrane region" description="Helical" evidence="1">
    <location>
        <begin position="6"/>
        <end position="24"/>
    </location>
</feature>
<dbReference type="EMBL" id="FNPI01000017">
    <property type="protein sequence ID" value="SDZ56370.1"/>
    <property type="molecule type" value="Genomic_DNA"/>
</dbReference>
<protein>
    <submittedName>
        <fullName evidence="2">Uncharacterized protein</fullName>
    </submittedName>
</protein>
<evidence type="ECO:0000256" key="1">
    <source>
        <dbReference type="SAM" id="Phobius"/>
    </source>
</evidence>
<keyword evidence="1" id="KW-1133">Transmembrane helix</keyword>
<organism evidence="2 3">
    <name type="scientific">Evansella caseinilytica</name>
    <dbReference type="NCBI Taxonomy" id="1503961"/>
    <lineage>
        <taxon>Bacteria</taxon>
        <taxon>Bacillati</taxon>
        <taxon>Bacillota</taxon>
        <taxon>Bacilli</taxon>
        <taxon>Bacillales</taxon>
        <taxon>Bacillaceae</taxon>
        <taxon>Evansella</taxon>
    </lineage>
</organism>
<keyword evidence="1" id="KW-0472">Membrane</keyword>
<name>A0A1H3U1M5_9BACI</name>
<dbReference type="Proteomes" id="UP000198935">
    <property type="component" value="Unassembled WGS sequence"/>
</dbReference>